<evidence type="ECO:0000256" key="7">
    <source>
        <dbReference type="ARBA" id="ARBA00023125"/>
    </source>
</evidence>
<dbReference type="GO" id="GO:0051607">
    <property type="term" value="P:defense response to virus"/>
    <property type="evidence" value="ECO:0007669"/>
    <property type="project" value="UniProtKB-UniRule"/>
</dbReference>
<dbReference type="Gene3D" id="1.20.120.920">
    <property type="entry name" value="CRISPR-associated endonuclease Cas1, C-terminal domain"/>
    <property type="match status" value="1"/>
</dbReference>
<name>A0A1H1A743_9ACTN</name>
<feature type="binding site" evidence="10">
    <location>
        <position position="514"/>
    </location>
    <ligand>
        <name>Mn(2+)</name>
        <dbReference type="ChEBI" id="CHEBI:29035"/>
    </ligand>
</feature>
<proteinExistence type="inferred from homology"/>
<evidence type="ECO:0000256" key="6">
    <source>
        <dbReference type="ARBA" id="ARBA00023118"/>
    </source>
</evidence>
<comment type="cofactor">
    <cofactor evidence="10">
        <name>Mg(2+)</name>
        <dbReference type="ChEBI" id="CHEBI:18420"/>
    </cofactor>
    <cofactor evidence="10">
        <name>Mn(2+)</name>
        <dbReference type="ChEBI" id="CHEBI:29035"/>
    </cofactor>
</comment>
<comment type="similarity">
    <text evidence="10">Belongs to the CRISPR-associated endonuclease Cas1 family.</text>
</comment>
<evidence type="ECO:0000256" key="2">
    <source>
        <dbReference type="ARBA" id="ARBA00022723"/>
    </source>
</evidence>
<organism evidence="12 13">
    <name type="scientific">Actinopolyspora saharensis</name>
    <dbReference type="NCBI Taxonomy" id="995062"/>
    <lineage>
        <taxon>Bacteria</taxon>
        <taxon>Bacillati</taxon>
        <taxon>Actinomycetota</taxon>
        <taxon>Actinomycetes</taxon>
        <taxon>Actinopolysporales</taxon>
        <taxon>Actinopolysporaceae</taxon>
        <taxon>Actinopolyspora</taxon>
    </lineage>
</organism>
<evidence type="ECO:0000256" key="5">
    <source>
        <dbReference type="ARBA" id="ARBA00022842"/>
    </source>
</evidence>
<dbReference type="InterPro" id="IPR042206">
    <property type="entry name" value="CRISPR-assoc_Cas1_C"/>
</dbReference>
<evidence type="ECO:0000256" key="9">
    <source>
        <dbReference type="ARBA" id="ARBA00038592"/>
    </source>
</evidence>
<dbReference type="PANTHER" id="PTHR34353:SF2">
    <property type="entry name" value="CRISPR-ASSOCIATED ENDONUCLEASE CAS1 1"/>
    <property type="match status" value="1"/>
</dbReference>
<dbReference type="PANTHER" id="PTHR34353">
    <property type="entry name" value="CRISPR-ASSOCIATED ENDONUCLEASE CAS1 1"/>
    <property type="match status" value="1"/>
</dbReference>
<dbReference type="GO" id="GO:0004519">
    <property type="term" value="F:endonuclease activity"/>
    <property type="evidence" value="ECO:0007669"/>
    <property type="project" value="UniProtKB-UniRule"/>
</dbReference>
<keyword evidence="3 10" id="KW-0255">Endonuclease</keyword>
<dbReference type="InterPro" id="IPR002729">
    <property type="entry name" value="CRISPR-assoc_Cas1"/>
</dbReference>
<dbReference type="InterPro" id="IPR000477">
    <property type="entry name" value="RT_dom"/>
</dbReference>
<keyword evidence="1 10" id="KW-0540">Nuclease</keyword>
<dbReference type="Gene3D" id="3.100.10.20">
    <property type="entry name" value="CRISPR-associated endonuclease Cas1, N-terminal domain"/>
    <property type="match status" value="1"/>
</dbReference>
<dbReference type="CDD" id="cd09634">
    <property type="entry name" value="Cas1_I-II-III"/>
    <property type="match status" value="1"/>
</dbReference>
<keyword evidence="13" id="KW-1185">Reference proteome</keyword>
<evidence type="ECO:0000256" key="10">
    <source>
        <dbReference type="HAMAP-Rule" id="MF_01470"/>
    </source>
</evidence>
<dbReference type="Pfam" id="PF01867">
    <property type="entry name" value="Cas_Cas1"/>
    <property type="match status" value="1"/>
</dbReference>
<dbReference type="EC" id="3.1.-.-" evidence="10"/>
<dbReference type="STRING" id="995062.SAMN04489718_1447"/>
<gene>
    <name evidence="10" type="primary">cas1</name>
    <name evidence="12" type="ORF">SAMN04489718_1447</name>
</gene>
<evidence type="ECO:0000313" key="12">
    <source>
        <dbReference type="EMBL" id="SDQ35482.1"/>
    </source>
</evidence>
<dbReference type="HAMAP" id="MF_01470">
    <property type="entry name" value="Cas1"/>
    <property type="match status" value="1"/>
</dbReference>
<dbReference type="InterPro" id="IPR050646">
    <property type="entry name" value="Cas1"/>
</dbReference>
<dbReference type="RefSeq" id="WP_175455011.1">
    <property type="nucleotide sequence ID" value="NZ_FNKO01000001.1"/>
</dbReference>
<keyword evidence="2 10" id="KW-0479">Metal-binding</keyword>
<evidence type="ECO:0000256" key="4">
    <source>
        <dbReference type="ARBA" id="ARBA00022801"/>
    </source>
</evidence>
<dbReference type="Proteomes" id="UP000199301">
    <property type="component" value="Unassembled WGS sequence"/>
</dbReference>
<dbReference type="GO" id="GO:0043571">
    <property type="term" value="P:maintenance of CRISPR repeat elements"/>
    <property type="evidence" value="ECO:0007669"/>
    <property type="project" value="UniProtKB-UniRule"/>
</dbReference>
<dbReference type="AlphaFoldDB" id="A0A1H1A743"/>
<protein>
    <recommendedName>
        <fullName evidence="10">CRISPR-associated endonuclease Cas1</fullName>
        <ecNumber evidence="10">3.1.-.-</ecNumber>
    </recommendedName>
</protein>
<dbReference type="SUPFAM" id="SSF56672">
    <property type="entry name" value="DNA/RNA polymerases"/>
    <property type="match status" value="1"/>
</dbReference>
<dbReference type="EMBL" id="FNKO01000001">
    <property type="protein sequence ID" value="SDQ35482.1"/>
    <property type="molecule type" value="Genomic_DNA"/>
</dbReference>
<evidence type="ECO:0000256" key="3">
    <source>
        <dbReference type="ARBA" id="ARBA00022759"/>
    </source>
</evidence>
<sequence>MGVLYSRAFSQQALLEAWEEVRDAAREDGRPNEEVERFEAHAAHSISDLAAELSDGTWRPSPVRRVDIPKSSGGTRRLGVPALVDRIVERALLAVLDPEIDPLLLPWSFAYRRGLGPRDAVDALTEARDSGASWVARADIEDCFDRIPQWEVMRRLREVVDDERVVHLIGMLLDRPVRGARTAVGDRGRGLHQGSVVSPLLSNLYLDVFDRAMLGSGWRVIRYGDDFAIPVSSRHEGEEALQAAGNELEALRLDLNTGKCRVVSFDEGVRFLGQTVTASTLGTAEMLSHPTETVVYVDRQGSVVRVRGDRLIVVDGEESLLRLNLRRIRQVVCFGRVGLTTTFLHRAAQRGIEVVLLTEQGTLGSRLTPPTTSDPSARRVQYRAAEDSAVARRFAAEFVDAKIDNMRVSLLRAARRRDDGEASEAAERLRAAGKRVADADTLDEVLGLEGSSSREYMRGLRRLLDPEWDFQGRQRRPPPDPVNAMLSYGYTLLCHEAIAALEAAGLDPMVGFLHQHRWGRPALALDLMEEFRPMTVDVAVWRVVSTGQVRPEQFTTEPDIGCRMGDDAKHTFLAAYEKRMLTLVSHRGTGRRVSYRIALSLQAKAVGKTLLNSDEPYRALRWK</sequence>
<evidence type="ECO:0000259" key="11">
    <source>
        <dbReference type="PROSITE" id="PS50878"/>
    </source>
</evidence>
<dbReference type="NCBIfam" id="TIGR00287">
    <property type="entry name" value="cas1"/>
    <property type="match status" value="1"/>
</dbReference>
<reference evidence="13" key="1">
    <citation type="submission" date="2016-10" db="EMBL/GenBank/DDBJ databases">
        <authorList>
            <person name="Varghese N."/>
            <person name="Submissions S."/>
        </authorList>
    </citation>
    <scope>NUCLEOTIDE SEQUENCE [LARGE SCALE GENOMIC DNA]</scope>
    <source>
        <strain evidence="13">DSM 45459</strain>
    </source>
</reference>
<evidence type="ECO:0000313" key="13">
    <source>
        <dbReference type="Proteomes" id="UP000199301"/>
    </source>
</evidence>
<comment type="subunit">
    <text evidence="9 10">Homodimer, forms a heterotetramer with a Cas2 homodimer.</text>
</comment>
<dbReference type="GO" id="GO:0046872">
    <property type="term" value="F:metal ion binding"/>
    <property type="evidence" value="ECO:0007669"/>
    <property type="project" value="UniProtKB-UniRule"/>
</dbReference>
<dbReference type="PROSITE" id="PS50878">
    <property type="entry name" value="RT_POL"/>
    <property type="match status" value="1"/>
</dbReference>
<feature type="binding site" evidence="10">
    <location>
        <position position="529"/>
    </location>
    <ligand>
        <name>Mn(2+)</name>
        <dbReference type="ChEBI" id="CHEBI:29035"/>
    </ligand>
</feature>
<keyword evidence="8 10" id="KW-0464">Manganese</keyword>
<dbReference type="InterPro" id="IPR042211">
    <property type="entry name" value="CRISPR-assoc_Cas1_N"/>
</dbReference>
<dbReference type="Pfam" id="PF00078">
    <property type="entry name" value="RVT_1"/>
    <property type="match status" value="1"/>
</dbReference>
<evidence type="ECO:0000256" key="1">
    <source>
        <dbReference type="ARBA" id="ARBA00022722"/>
    </source>
</evidence>
<keyword evidence="7 10" id="KW-0238">DNA-binding</keyword>
<feature type="domain" description="Reverse transcriptase" evidence="11">
    <location>
        <begin position="49"/>
        <end position="276"/>
    </location>
</feature>
<dbReference type="CDD" id="cd01651">
    <property type="entry name" value="RT_G2_intron"/>
    <property type="match status" value="1"/>
</dbReference>
<dbReference type="GO" id="GO:0016787">
    <property type="term" value="F:hydrolase activity"/>
    <property type="evidence" value="ECO:0007669"/>
    <property type="project" value="UniProtKB-KW"/>
</dbReference>
<keyword evidence="4 10" id="KW-0378">Hydrolase</keyword>
<keyword evidence="6 10" id="KW-0051">Antiviral defense</keyword>
<comment type="function">
    <text evidence="10">CRISPR (clustered regularly interspaced short palindromic repeat), is an adaptive immune system that provides protection against mobile genetic elements (viruses, transposable elements and conjugative plasmids). CRISPR clusters contain spacers, sequences complementary to antecedent mobile elements, and target invading nucleic acids. CRISPR clusters are transcribed and processed into CRISPR RNA (crRNA). Acts as a dsDNA endonuclease. Involved in the integration of spacer DNA into the CRISPR cassette.</text>
</comment>
<dbReference type="InterPro" id="IPR043502">
    <property type="entry name" value="DNA/RNA_pol_sf"/>
</dbReference>
<accession>A0A1H1A743</accession>
<feature type="binding site" evidence="10">
    <location>
        <position position="449"/>
    </location>
    <ligand>
        <name>Mn(2+)</name>
        <dbReference type="ChEBI" id="CHEBI:29035"/>
    </ligand>
</feature>
<evidence type="ECO:0000256" key="8">
    <source>
        <dbReference type="ARBA" id="ARBA00023211"/>
    </source>
</evidence>
<keyword evidence="5 10" id="KW-0460">Magnesium</keyword>
<dbReference type="GO" id="GO:0003677">
    <property type="term" value="F:DNA binding"/>
    <property type="evidence" value="ECO:0007669"/>
    <property type="project" value="UniProtKB-KW"/>
</dbReference>